<proteinExistence type="predicted"/>
<dbReference type="EMBL" id="JABFTP020000185">
    <property type="protein sequence ID" value="KAL3288905.1"/>
    <property type="molecule type" value="Genomic_DNA"/>
</dbReference>
<sequence>MFMPDISIFQAKLAPAKEYLQTIERTADLENHIDLDIIAQIFQDTYGRKDIKNISESHRITDIEYFYDILGNLHGILNDRSIKGRITKLRKKMFSAPSDAILNEDEYPTDFLYRNITNHQQKSDTKMPRTKRPTKKKESVIYKKSETDISHFKEFDDTYEQLKTKILTLKKWKIAEFKLAMKEEMLSIPVSIKNKKIKDLRQENASIWQNISDYSTTINSMLIPRNNTLVSRNHSNDEGYLTSESTTGNSGGTRRLRSSSASRIKQTESVKKPTRRSRSIAKVSTGHSNRISRAESRKSGARQSSRDKFRTPLNTKTMDSFAMVTPKVKPNTPQIVLRRAQIGEMAISLQGSPILTTPALETNANVNIPLPDGRMINIQPIHGLRRSQIPTLDPEVQRQLRTLKENLDLISGL</sequence>
<accession>A0ABD2PEM0</accession>
<keyword evidence="4" id="KW-1185">Reference proteome</keyword>
<dbReference type="AlphaFoldDB" id="A0ABD2PEM0"/>
<evidence type="ECO:0000313" key="4">
    <source>
        <dbReference type="Proteomes" id="UP001516400"/>
    </source>
</evidence>
<feature type="domain" description="Borealin C-terminal" evidence="2">
    <location>
        <begin position="304"/>
        <end position="410"/>
    </location>
</feature>
<comment type="caution">
    <text evidence="3">The sequence shown here is derived from an EMBL/GenBank/DDBJ whole genome shotgun (WGS) entry which is preliminary data.</text>
</comment>
<dbReference type="Proteomes" id="UP001516400">
    <property type="component" value="Unassembled WGS sequence"/>
</dbReference>
<feature type="region of interest" description="Disordered" evidence="1">
    <location>
        <begin position="234"/>
        <end position="311"/>
    </location>
</feature>
<name>A0ABD2PEM0_9CUCU</name>
<evidence type="ECO:0000256" key="1">
    <source>
        <dbReference type="SAM" id="MobiDB-lite"/>
    </source>
</evidence>
<reference evidence="3 4" key="1">
    <citation type="journal article" date="2021" name="BMC Biol.">
        <title>Horizontally acquired antibacterial genes associated with adaptive radiation of ladybird beetles.</title>
        <authorList>
            <person name="Li H.S."/>
            <person name="Tang X.F."/>
            <person name="Huang Y.H."/>
            <person name="Xu Z.Y."/>
            <person name="Chen M.L."/>
            <person name="Du X.Y."/>
            <person name="Qiu B.Y."/>
            <person name="Chen P.T."/>
            <person name="Zhang W."/>
            <person name="Slipinski A."/>
            <person name="Escalona H.E."/>
            <person name="Waterhouse R.M."/>
            <person name="Zwick A."/>
            <person name="Pang H."/>
        </authorList>
    </citation>
    <scope>NUCLEOTIDE SEQUENCE [LARGE SCALE GENOMIC DNA]</scope>
    <source>
        <strain evidence="3">SYSU2018</strain>
    </source>
</reference>
<feature type="compositionally biased region" description="Basic and acidic residues" evidence="1">
    <location>
        <begin position="292"/>
        <end position="310"/>
    </location>
</feature>
<organism evidence="3 4">
    <name type="scientific">Cryptolaemus montrouzieri</name>
    <dbReference type="NCBI Taxonomy" id="559131"/>
    <lineage>
        <taxon>Eukaryota</taxon>
        <taxon>Metazoa</taxon>
        <taxon>Ecdysozoa</taxon>
        <taxon>Arthropoda</taxon>
        <taxon>Hexapoda</taxon>
        <taxon>Insecta</taxon>
        <taxon>Pterygota</taxon>
        <taxon>Neoptera</taxon>
        <taxon>Endopterygota</taxon>
        <taxon>Coleoptera</taxon>
        <taxon>Polyphaga</taxon>
        <taxon>Cucujiformia</taxon>
        <taxon>Coccinelloidea</taxon>
        <taxon>Coccinellidae</taxon>
        <taxon>Scymninae</taxon>
        <taxon>Scymnini</taxon>
        <taxon>Cryptolaemus</taxon>
    </lineage>
</organism>
<gene>
    <name evidence="3" type="ORF">HHI36_003350</name>
</gene>
<evidence type="ECO:0000259" key="2">
    <source>
        <dbReference type="Pfam" id="PF10512"/>
    </source>
</evidence>
<protein>
    <recommendedName>
        <fullName evidence="2">Borealin C-terminal domain-containing protein</fullName>
    </recommendedName>
</protein>
<dbReference type="InterPro" id="IPR046466">
    <property type="entry name" value="Borealin_C"/>
</dbReference>
<evidence type="ECO:0000313" key="3">
    <source>
        <dbReference type="EMBL" id="KAL3288905.1"/>
    </source>
</evidence>
<dbReference type="Pfam" id="PF10512">
    <property type="entry name" value="Borealin"/>
    <property type="match status" value="1"/>
</dbReference>